<dbReference type="GO" id="GO:0043527">
    <property type="term" value="C:tRNA methyltransferase complex"/>
    <property type="evidence" value="ECO:0007669"/>
    <property type="project" value="TreeGrafter"/>
</dbReference>
<keyword evidence="7" id="KW-0819">tRNA processing</keyword>
<dbReference type="Pfam" id="PF02390">
    <property type="entry name" value="Methyltransf_4"/>
    <property type="match status" value="1"/>
</dbReference>
<evidence type="ECO:0000256" key="4">
    <source>
        <dbReference type="ARBA" id="ARBA00022603"/>
    </source>
</evidence>
<dbReference type="InterPro" id="IPR029063">
    <property type="entry name" value="SAM-dependent_MTases_sf"/>
</dbReference>
<dbReference type="CDD" id="cd02440">
    <property type="entry name" value="AdoMet_MTases"/>
    <property type="match status" value="1"/>
</dbReference>
<name>A0A552WZR5_9GAMM</name>
<evidence type="ECO:0000313" key="8">
    <source>
        <dbReference type="EMBL" id="TRW48176.1"/>
    </source>
</evidence>
<dbReference type="Proteomes" id="UP000320359">
    <property type="component" value="Unassembled WGS sequence"/>
</dbReference>
<comment type="caution">
    <text evidence="8">The sequence shown here is derived from an EMBL/GenBank/DDBJ whole genome shotgun (WGS) entry which is preliminary data.</text>
</comment>
<dbReference type="InterPro" id="IPR003358">
    <property type="entry name" value="tRNA_(Gua-N-7)_MeTrfase_Trmb"/>
</dbReference>
<gene>
    <name evidence="8" type="ORF">FM042_11010</name>
</gene>
<sequence length="258" mass="28995">MSEQLSRAITSNQLGPHPDVPSLVARYWQHPFQKPIAEHSAAAFSEVAPIVAEFTGPLILDACCGVGESTATLARRYPDALIVGVDKSAHRLGKHVAHSGSQEQGQYVLVRADLNDFWRLAHNESWQPSHQFLLYPNPWPKKKHVGRRWHASPVFPHMVKLGGQFELRSNWSLYLQEMNLALATLNVDSSMAQLSNELSPITPFERKYQASGQALWRLRAHLEQPNVVDQTQLLALRKLAEATADMLKSSARKNEARR</sequence>
<dbReference type="PROSITE" id="PS51625">
    <property type="entry name" value="SAM_MT_TRMB"/>
    <property type="match status" value="1"/>
</dbReference>
<evidence type="ECO:0000256" key="1">
    <source>
        <dbReference type="ARBA" id="ARBA00000142"/>
    </source>
</evidence>
<protein>
    <recommendedName>
        <fullName evidence="3">tRNA (guanine(46)-N(7))-methyltransferase</fullName>
        <ecNumber evidence="3">2.1.1.33</ecNumber>
    </recommendedName>
</protein>
<evidence type="ECO:0000256" key="5">
    <source>
        <dbReference type="ARBA" id="ARBA00022679"/>
    </source>
</evidence>
<dbReference type="EMBL" id="VJWL01000004">
    <property type="protein sequence ID" value="TRW48176.1"/>
    <property type="molecule type" value="Genomic_DNA"/>
</dbReference>
<dbReference type="PANTHER" id="PTHR23417">
    <property type="entry name" value="3-DEOXY-D-MANNO-OCTULOSONIC-ACID TRANSFERASE/TRNA GUANINE-N 7 - -METHYLTRANSFERASE"/>
    <property type="match status" value="1"/>
</dbReference>
<comment type="function">
    <text evidence="2">Catalyzes the formation of N(7)-methylguanine at position 46 (m7G46) in tRNA.</text>
</comment>
<comment type="catalytic activity">
    <reaction evidence="1">
        <text>guanosine(46) in tRNA + S-adenosyl-L-methionine = N(7)-methylguanosine(46) in tRNA + S-adenosyl-L-homocysteine</text>
        <dbReference type="Rhea" id="RHEA:42708"/>
        <dbReference type="Rhea" id="RHEA-COMP:10188"/>
        <dbReference type="Rhea" id="RHEA-COMP:10189"/>
        <dbReference type="ChEBI" id="CHEBI:57856"/>
        <dbReference type="ChEBI" id="CHEBI:59789"/>
        <dbReference type="ChEBI" id="CHEBI:74269"/>
        <dbReference type="ChEBI" id="CHEBI:74480"/>
        <dbReference type="EC" id="2.1.1.33"/>
    </reaction>
</comment>
<dbReference type="SUPFAM" id="SSF53335">
    <property type="entry name" value="S-adenosyl-L-methionine-dependent methyltransferases"/>
    <property type="match status" value="1"/>
</dbReference>
<evidence type="ECO:0000256" key="7">
    <source>
        <dbReference type="ARBA" id="ARBA00022694"/>
    </source>
</evidence>
<reference evidence="8 9" key="1">
    <citation type="submission" date="2019-07" db="EMBL/GenBank/DDBJ databases">
        <authorList>
            <person name="Yang M."/>
            <person name="Zhao D."/>
            <person name="Xiang H."/>
        </authorList>
    </citation>
    <scope>NUCLEOTIDE SEQUENCE [LARGE SCALE GENOMIC DNA]</scope>
    <source>
        <strain evidence="8 9">IM1326</strain>
    </source>
</reference>
<organism evidence="8 9">
    <name type="scientific">Aliidiomarina halalkaliphila</name>
    <dbReference type="NCBI Taxonomy" id="2593535"/>
    <lineage>
        <taxon>Bacteria</taxon>
        <taxon>Pseudomonadati</taxon>
        <taxon>Pseudomonadota</taxon>
        <taxon>Gammaproteobacteria</taxon>
        <taxon>Alteromonadales</taxon>
        <taxon>Idiomarinaceae</taxon>
        <taxon>Aliidiomarina</taxon>
    </lineage>
</organism>
<keyword evidence="4 8" id="KW-0489">Methyltransferase</keyword>
<accession>A0A552WZR5</accession>
<dbReference type="Gene3D" id="3.40.50.150">
    <property type="entry name" value="Vaccinia Virus protein VP39"/>
    <property type="match status" value="1"/>
</dbReference>
<dbReference type="RefSeq" id="WP_143236498.1">
    <property type="nucleotide sequence ID" value="NZ_VJWL01000004.1"/>
</dbReference>
<keyword evidence="6" id="KW-0949">S-adenosyl-L-methionine</keyword>
<dbReference type="OrthoDB" id="9809889at2"/>
<evidence type="ECO:0000256" key="6">
    <source>
        <dbReference type="ARBA" id="ARBA00022691"/>
    </source>
</evidence>
<keyword evidence="5 8" id="KW-0808">Transferase</keyword>
<evidence type="ECO:0000313" key="9">
    <source>
        <dbReference type="Proteomes" id="UP000320359"/>
    </source>
</evidence>
<proteinExistence type="predicted"/>
<evidence type="ECO:0000256" key="3">
    <source>
        <dbReference type="ARBA" id="ARBA00011977"/>
    </source>
</evidence>
<dbReference type="AlphaFoldDB" id="A0A552WZR5"/>
<dbReference type="PANTHER" id="PTHR23417:SF14">
    <property type="entry name" value="PENTACOTRIPEPTIDE-REPEAT REGION OF PRORP DOMAIN-CONTAINING PROTEIN"/>
    <property type="match status" value="1"/>
</dbReference>
<keyword evidence="9" id="KW-1185">Reference proteome</keyword>
<dbReference type="EC" id="2.1.1.33" evidence="3"/>
<dbReference type="GO" id="GO:0008176">
    <property type="term" value="F:tRNA (guanine(46)-N7)-methyltransferase activity"/>
    <property type="evidence" value="ECO:0007669"/>
    <property type="project" value="UniProtKB-EC"/>
</dbReference>
<evidence type="ECO:0000256" key="2">
    <source>
        <dbReference type="ARBA" id="ARBA00003015"/>
    </source>
</evidence>